<protein>
    <submittedName>
        <fullName evidence="2">Uncharacterized protein</fullName>
    </submittedName>
</protein>
<proteinExistence type="predicted"/>
<sequence length="99" mass="10086">MGSGASKGSEVQLRGTGSISSVSTASSASDSGSEQLALCVAKGNLPNEMLQKAAARLIRTEPGRPESFAIPARDREAGHGPWRMAGAGDDGRGGWIGMD</sequence>
<comment type="caution">
    <text evidence="2">The sequence shown here is derived from an EMBL/GenBank/DDBJ whole genome shotgun (WGS) entry which is preliminary data.</text>
</comment>
<dbReference type="EMBL" id="CAMXCT020006686">
    <property type="protein sequence ID" value="CAL1171663.1"/>
    <property type="molecule type" value="Genomic_DNA"/>
</dbReference>
<dbReference type="Proteomes" id="UP001152797">
    <property type="component" value="Unassembled WGS sequence"/>
</dbReference>
<evidence type="ECO:0000313" key="2">
    <source>
        <dbReference type="EMBL" id="CAI4018288.1"/>
    </source>
</evidence>
<evidence type="ECO:0000313" key="4">
    <source>
        <dbReference type="Proteomes" id="UP001152797"/>
    </source>
</evidence>
<evidence type="ECO:0000313" key="3">
    <source>
        <dbReference type="EMBL" id="CAL4805600.1"/>
    </source>
</evidence>
<feature type="compositionally biased region" description="Low complexity" evidence="1">
    <location>
        <begin position="15"/>
        <end position="33"/>
    </location>
</feature>
<feature type="region of interest" description="Disordered" evidence="1">
    <location>
        <begin position="61"/>
        <end position="99"/>
    </location>
</feature>
<evidence type="ECO:0000256" key="1">
    <source>
        <dbReference type="SAM" id="MobiDB-lite"/>
    </source>
</evidence>
<keyword evidence="4" id="KW-1185">Reference proteome</keyword>
<name>A0A9P1GNU8_9DINO</name>
<feature type="region of interest" description="Disordered" evidence="1">
    <location>
        <begin position="1"/>
        <end position="34"/>
    </location>
</feature>
<dbReference type="EMBL" id="CAMXCT030006686">
    <property type="protein sequence ID" value="CAL4805600.1"/>
    <property type="molecule type" value="Genomic_DNA"/>
</dbReference>
<organism evidence="2">
    <name type="scientific">Cladocopium goreaui</name>
    <dbReference type="NCBI Taxonomy" id="2562237"/>
    <lineage>
        <taxon>Eukaryota</taxon>
        <taxon>Sar</taxon>
        <taxon>Alveolata</taxon>
        <taxon>Dinophyceae</taxon>
        <taxon>Suessiales</taxon>
        <taxon>Symbiodiniaceae</taxon>
        <taxon>Cladocopium</taxon>
    </lineage>
</organism>
<reference evidence="2" key="1">
    <citation type="submission" date="2022-10" db="EMBL/GenBank/DDBJ databases">
        <authorList>
            <person name="Chen Y."/>
            <person name="Dougan E. K."/>
            <person name="Chan C."/>
            <person name="Rhodes N."/>
            <person name="Thang M."/>
        </authorList>
    </citation>
    <scope>NUCLEOTIDE SEQUENCE</scope>
</reference>
<dbReference type="AlphaFoldDB" id="A0A9P1GNU8"/>
<dbReference type="EMBL" id="CAMXCT010006686">
    <property type="protein sequence ID" value="CAI4018288.1"/>
    <property type="molecule type" value="Genomic_DNA"/>
</dbReference>
<reference evidence="3 4" key="2">
    <citation type="submission" date="2024-05" db="EMBL/GenBank/DDBJ databases">
        <authorList>
            <person name="Chen Y."/>
            <person name="Shah S."/>
            <person name="Dougan E. K."/>
            <person name="Thang M."/>
            <person name="Chan C."/>
        </authorList>
    </citation>
    <scope>NUCLEOTIDE SEQUENCE [LARGE SCALE GENOMIC DNA]</scope>
</reference>
<gene>
    <name evidence="2" type="ORF">C1SCF055_LOCUS42867</name>
</gene>
<accession>A0A9P1GNU8</accession>